<dbReference type="EMBL" id="CP014518">
    <property type="protein sequence ID" value="AMM30842.1"/>
    <property type="molecule type" value="Genomic_DNA"/>
</dbReference>
<dbReference type="GO" id="GO:0006086">
    <property type="term" value="P:pyruvate decarboxylation to acetyl-CoA"/>
    <property type="evidence" value="ECO:0007669"/>
    <property type="project" value="TreeGrafter"/>
</dbReference>
<dbReference type="AlphaFoldDB" id="A0A126ZZQ0"/>
<gene>
    <name evidence="6" type="ORF">SA2016_0140</name>
</gene>
<dbReference type="GO" id="GO:0004739">
    <property type="term" value="F:pyruvate dehydrogenase (acetyl-transferring) activity"/>
    <property type="evidence" value="ECO:0007669"/>
    <property type="project" value="TreeGrafter"/>
</dbReference>
<comment type="cofactor">
    <cofactor evidence="1">
        <name>thiamine diphosphate</name>
        <dbReference type="ChEBI" id="CHEBI:58937"/>
    </cofactor>
</comment>
<evidence type="ECO:0000259" key="5">
    <source>
        <dbReference type="Pfam" id="PF00676"/>
    </source>
</evidence>
<feature type="coiled-coil region" evidence="4">
    <location>
        <begin position="293"/>
        <end position="327"/>
    </location>
</feature>
<dbReference type="PANTHER" id="PTHR11516:SF60">
    <property type="entry name" value="PYRUVATE DEHYDROGENASE E1 COMPONENT SUBUNIT ALPHA"/>
    <property type="match status" value="1"/>
</dbReference>
<dbReference type="KEGG" id="satk:SA2016_0140"/>
<keyword evidence="3" id="KW-0786">Thiamine pyrophosphate</keyword>
<organism evidence="6 7">
    <name type="scientific">Sinomonas atrocyanea</name>
    <dbReference type="NCBI Taxonomy" id="37927"/>
    <lineage>
        <taxon>Bacteria</taxon>
        <taxon>Bacillati</taxon>
        <taxon>Actinomycetota</taxon>
        <taxon>Actinomycetes</taxon>
        <taxon>Micrococcales</taxon>
        <taxon>Micrococcaceae</taxon>
        <taxon>Sinomonas</taxon>
    </lineage>
</organism>
<keyword evidence="2" id="KW-0560">Oxidoreductase</keyword>
<evidence type="ECO:0000313" key="7">
    <source>
        <dbReference type="Proteomes" id="UP000070134"/>
    </source>
</evidence>
<dbReference type="Pfam" id="PF00676">
    <property type="entry name" value="E1_dh"/>
    <property type="match status" value="1"/>
</dbReference>
<protein>
    <submittedName>
        <fullName evidence="6">Acetoin:2,6-dichlorophenolindophenol oxidoreductase subunit alpha</fullName>
    </submittedName>
</protein>
<evidence type="ECO:0000313" key="6">
    <source>
        <dbReference type="EMBL" id="AMM30842.1"/>
    </source>
</evidence>
<dbReference type="InterPro" id="IPR029061">
    <property type="entry name" value="THDP-binding"/>
</dbReference>
<dbReference type="SUPFAM" id="SSF52518">
    <property type="entry name" value="Thiamin diphosphate-binding fold (THDP-binding)"/>
    <property type="match status" value="1"/>
</dbReference>
<evidence type="ECO:0000256" key="4">
    <source>
        <dbReference type="SAM" id="Coils"/>
    </source>
</evidence>
<sequence>MAAPIGRISIQIRNIYSKRGMMDLSPTTQLEMQRRMLRIRRFDERASRMVKRGQIPGTVHTSIGQEAQVVGACMALGDGDYMSGNHRSHGHPIGKGSPLGPLMAELVGKATGVCQGKGGSLHLADFAVGSLGESGIVGSSIPIATGAALSSKVLGNGKVSLAFFGDGAANQGCLYEAMNLAGVWKLPVVFLCENNQYALSTPAHTVTSGVIAERAAGFGMPGVRVEDGQDVLAVHEAVVEAVERARRGEGPSLVEVVTYRFNEHSEGLRLGTDYRDASEKAAWVERDPIVLFRQRLEREGVASAEELDALEAEVMAEVDEAVRFTDESPYPDPSVAFKDLYTEPIGAIA</sequence>
<keyword evidence="4" id="KW-0175">Coiled coil</keyword>
<reference evidence="6 7" key="1">
    <citation type="submission" date="2016-02" db="EMBL/GenBank/DDBJ databases">
        <title>Complete genome of Sinomonas atrocyanea KCTC 3377.</title>
        <authorList>
            <person name="Kim K.M."/>
        </authorList>
    </citation>
    <scope>NUCLEOTIDE SEQUENCE [LARGE SCALE GENOMIC DNA]</scope>
    <source>
        <strain evidence="6 7">KCTC 3377</strain>
    </source>
</reference>
<dbReference type="InterPro" id="IPR050642">
    <property type="entry name" value="PDH_E1_Alpha_Subunit"/>
</dbReference>
<dbReference type="PANTHER" id="PTHR11516">
    <property type="entry name" value="PYRUVATE DEHYDROGENASE E1 COMPONENT, ALPHA SUBUNIT BACTERIAL AND ORGANELLAR"/>
    <property type="match status" value="1"/>
</dbReference>
<proteinExistence type="predicted"/>
<dbReference type="GO" id="GO:0000287">
    <property type="term" value="F:magnesium ion binding"/>
    <property type="evidence" value="ECO:0007669"/>
    <property type="project" value="UniProtKB-ARBA"/>
</dbReference>
<keyword evidence="7" id="KW-1185">Reference proteome</keyword>
<feature type="domain" description="Dehydrogenase E1 component" evidence="5">
    <location>
        <begin position="34"/>
        <end position="333"/>
    </location>
</feature>
<dbReference type="InterPro" id="IPR001017">
    <property type="entry name" value="DH_E1"/>
</dbReference>
<dbReference type="STRING" id="37927.SA2016_0140"/>
<dbReference type="Proteomes" id="UP000070134">
    <property type="component" value="Chromosome"/>
</dbReference>
<evidence type="ECO:0000256" key="2">
    <source>
        <dbReference type="ARBA" id="ARBA00023002"/>
    </source>
</evidence>
<dbReference type="Gene3D" id="3.40.50.970">
    <property type="match status" value="1"/>
</dbReference>
<evidence type="ECO:0000256" key="3">
    <source>
        <dbReference type="ARBA" id="ARBA00023052"/>
    </source>
</evidence>
<dbReference type="CDD" id="cd02000">
    <property type="entry name" value="TPP_E1_PDC_ADC_BCADC"/>
    <property type="match status" value="1"/>
</dbReference>
<accession>A0A126ZZQ0</accession>
<evidence type="ECO:0000256" key="1">
    <source>
        <dbReference type="ARBA" id="ARBA00001964"/>
    </source>
</evidence>
<dbReference type="PATRIC" id="fig|37927.3.peg.145"/>
<name>A0A126ZZQ0_9MICC</name>